<dbReference type="Proteomes" id="UP000815677">
    <property type="component" value="Unassembled WGS sequence"/>
</dbReference>
<dbReference type="InterPro" id="IPR019794">
    <property type="entry name" value="Peroxidases_AS"/>
</dbReference>
<evidence type="ECO:0000256" key="1">
    <source>
        <dbReference type="ARBA" id="ARBA00004613"/>
    </source>
</evidence>
<dbReference type="EMBL" id="DF848626">
    <property type="protein sequence ID" value="GAT54413.1"/>
    <property type="molecule type" value="Genomic_DNA"/>
</dbReference>
<keyword evidence="13" id="KW-0376">Hydrogen peroxide</keyword>
<feature type="signal peptide" evidence="14">
    <location>
        <begin position="1"/>
        <end position="20"/>
    </location>
</feature>
<evidence type="ECO:0000256" key="13">
    <source>
        <dbReference type="ARBA" id="ARBA00023324"/>
    </source>
</evidence>
<dbReference type="CDD" id="cd00692">
    <property type="entry name" value="ligninase"/>
    <property type="match status" value="1"/>
</dbReference>
<dbReference type="InterPro" id="IPR010255">
    <property type="entry name" value="Haem_peroxidase_sf"/>
</dbReference>
<evidence type="ECO:0000256" key="9">
    <source>
        <dbReference type="ARBA" id="ARBA00023002"/>
    </source>
</evidence>
<dbReference type="SUPFAM" id="SSF48113">
    <property type="entry name" value="Heme-dependent peroxidases"/>
    <property type="match status" value="1"/>
</dbReference>
<dbReference type="GO" id="GO:0004601">
    <property type="term" value="F:peroxidase activity"/>
    <property type="evidence" value="ECO:0007669"/>
    <property type="project" value="UniProtKB-KW"/>
</dbReference>
<organism evidence="17 18">
    <name type="scientific">Mycena chlorophos</name>
    <name type="common">Agaric fungus</name>
    <name type="synonym">Agaricus chlorophos</name>
    <dbReference type="NCBI Taxonomy" id="658473"/>
    <lineage>
        <taxon>Eukaryota</taxon>
        <taxon>Fungi</taxon>
        <taxon>Dikarya</taxon>
        <taxon>Basidiomycota</taxon>
        <taxon>Agaricomycotina</taxon>
        <taxon>Agaricomycetes</taxon>
        <taxon>Agaricomycetidae</taxon>
        <taxon>Agaricales</taxon>
        <taxon>Marasmiineae</taxon>
        <taxon>Mycenaceae</taxon>
        <taxon>Mycena</taxon>
    </lineage>
</organism>
<evidence type="ECO:0000256" key="15">
    <source>
        <dbReference type="SAM" id="MobiDB-lite"/>
    </source>
</evidence>
<dbReference type="PROSITE" id="PS50873">
    <property type="entry name" value="PEROXIDASE_4"/>
    <property type="match status" value="1"/>
</dbReference>
<comment type="cofactor">
    <cofactor evidence="14">
        <name>Ca(2+)</name>
        <dbReference type="ChEBI" id="CHEBI:29108"/>
    </cofactor>
    <text evidence="14">Binds 2 calcium ions per subunit.</text>
</comment>
<keyword evidence="11" id="KW-1015">Disulfide bond</keyword>
<keyword evidence="10" id="KW-0408">Iron</keyword>
<evidence type="ECO:0000256" key="6">
    <source>
        <dbReference type="ARBA" id="ARBA00022723"/>
    </source>
</evidence>
<evidence type="ECO:0000313" key="17">
    <source>
        <dbReference type="EMBL" id="GAT54413.1"/>
    </source>
</evidence>
<feature type="compositionally biased region" description="Low complexity" evidence="15">
    <location>
        <begin position="355"/>
        <end position="364"/>
    </location>
</feature>
<sequence>MKPTTLFLSLFSIYVSSVIGTSHLRPRSGFEHRRGTAPAQCSGGRTANNAQCCVWYDVLDDIQANLFEGGQCGEDAHEALRLSFHDAIGYSPALKASGQFPGGGADGSLIKFANTELGYDSNDGLDDIVSAEKKIADRHHVSYGDFIQFAAVVSVRNCAGGPLIPFLAGRPDATNAAPDGLVPEAFDSVTKILARVTDAGLTSDDLVDLLASHSIGQQDTVDTSIPGTPFDTTPSVLDTNFYLETLLHGTVWPGNGAHQGEVQSPFKGEFRLQSDWALARDSRTACRWQGYINDQPTMATRFSAAMAKMALLGQNANALTDCSDVIPAPTLSAPKVATMPQGKTVADLDWTKCPASTSTSTSNGAGSGTQAGSGTGPWSGPSAGGSGKWPAGGSGTWPAGGSGSGTWPAPGSNSGPGPWSGSGAGPGSNWGTGPNGPTPNNMNLADIIAKLLHPN</sequence>
<dbReference type="InterPro" id="IPR019793">
    <property type="entry name" value="Peroxidases_heam-ligand_BS"/>
</dbReference>
<keyword evidence="7 14" id="KW-0732">Signal</keyword>
<dbReference type="EC" id="1.11.1.-" evidence="14"/>
<dbReference type="PRINTS" id="PR00462">
    <property type="entry name" value="LIGNINASE"/>
</dbReference>
<keyword evidence="5" id="KW-0349">Heme</keyword>
<feature type="compositionally biased region" description="Gly residues" evidence="15">
    <location>
        <begin position="418"/>
        <end position="434"/>
    </location>
</feature>
<comment type="subcellular location">
    <subcellularLocation>
        <location evidence="1">Secreted</location>
    </subcellularLocation>
</comment>
<dbReference type="PROSITE" id="PS00436">
    <property type="entry name" value="PEROXIDASE_2"/>
    <property type="match status" value="1"/>
</dbReference>
<keyword evidence="4 14" id="KW-0575">Peroxidase</keyword>
<dbReference type="Gene3D" id="1.10.520.10">
    <property type="match status" value="1"/>
</dbReference>
<evidence type="ECO:0000256" key="5">
    <source>
        <dbReference type="ARBA" id="ARBA00022617"/>
    </source>
</evidence>
<protein>
    <recommendedName>
        <fullName evidence="14">Peroxidase</fullName>
        <ecNumber evidence="14">1.11.1.-</ecNumber>
    </recommendedName>
</protein>
<comment type="similarity">
    <text evidence="2 14">Belongs to the peroxidase family. Ligninase subfamily.</text>
</comment>
<feature type="domain" description="Plant heme peroxidase family profile" evidence="16">
    <location>
        <begin position="80"/>
        <end position="326"/>
    </location>
</feature>
<keyword evidence="12" id="KW-0325">Glycoprotein</keyword>
<evidence type="ECO:0000256" key="8">
    <source>
        <dbReference type="ARBA" id="ARBA00022837"/>
    </source>
</evidence>
<dbReference type="InterPro" id="IPR002016">
    <property type="entry name" value="Haem_peroxidase"/>
</dbReference>
<name>A0ABQ0LTM2_MYCCL</name>
<feature type="compositionally biased region" description="Low complexity" evidence="15">
    <location>
        <begin position="405"/>
        <end position="417"/>
    </location>
</feature>
<keyword evidence="9 14" id="KW-0560">Oxidoreductase</keyword>
<keyword evidence="3" id="KW-0964">Secreted</keyword>
<proteinExistence type="inferred from homology"/>
<evidence type="ECO:0000256" key="4">
    <source>
        <dbReference type="ARBA" id="ARBA00022559"/>
    </source>
</evidence>
<dbReference type="Pfam" id="PF11895">
    <property type="entry name" value="Peroxidase_ext"/>
    <property type="match status" value="1"/>
</dbReference>
<dbReference type="PRINTS" id="PR00458">
    <property type="entry name" value="PEROXIDASE"/>
</dbReference>
<dbReference type="PANTHER" id="PTHR31356:SF66">
    <property type="entry name" value="CATALASE-PEROXIDASE"/>
    <property type="match status" value="1"/>
</dbReference>
<dbReference type="InterPro" id="IPR024589">
    <property type="entry name" value="Ligninase_C"/>
</dbReference>
<evidence type="ECO:0000256" key="3">
    <source>
        <dbReference type="ARBA" id="ARBA00022525"/>
    </source>
</evidence>
<dbReference type="Pfam" id="PF00141">
    <property type="entry name" value="peroxidase"/>
    <property type="match status" value="1"/>
</dbReference>
<evidence type="ECO:0000259" key="16">
    <source>
        <dbReference type="PROSITE" id="PS50873"/>
    </source>
</evidence>
<evidence type="ECO:0000256" key="11">
    <source>
        <dbReference type="ARBA" id="ARBA00023157"/>
    </source>
</evidence>
<feature type="compositionally biased region" description="Gly residues" evidence="15">
    <location>
        <begin position="365"/>
        <end position="404"/>
    </location>
</feature>
<evidence type="ECO:0000256" key="12">
    <source>
        <dbReference type="ARBA" id="ARBA00023180"/>
    </source>
</evidence>
<feature type="chain" id="PRO_5044980330" description="Peroxidase" evidence="14">
    <location>
        <begin position="21"/>
        <end position="455"/>
    </location>
</feature>
<keyword evidence="8 14" id="KW-0106">Calcium</keyword>
<dbReference type="PROSITE" id="PS00435">
    <property type="entry name" value="PEROXIDASE_1"/>
    <property type="match status" value="1"/>
</dbReference>
<evidence type="ECO:0000256" key="10">
    <source>
        <dbReference type="ARBA" id="ARBA00023004"/>
    </source>
</evidence>
<accession>A0ABQ0LTM2</accession>
<keyword evidence="18" id="KW-1185">Reference proteome</keyword>
<dbReference type="InterPro" id="IPR044831">
    <property type="entry name" value="Ccp1-like"/>
</dbReference>
<gene>
    <name evidence="17" type="ORF">MCHLO_11271</name>
</gene>
<dbReference type="InterPro" id="IPR001621">
    <property type="entry name" value="Ligninase"/>
</dbReference>
<evidence type="ECO:0000256" key="14">
    <source>
        <dbReference type="RuleBase" id="RU363051"/>
    </source>
</evidence>
<feature type="region of interest" description="Disordered" evidence="15">
    <location>
        <begin position="350"/>
        <end position="442"/>
    </location>
</feature>
<dbReference type="Gene3D" id="1.10.420.10">
    <property type="entry name" value="Peroxidase, domain 2"/>
    <property type="match status" value="1"/>
</dbReference>
<dbReference type="PANTHER" id="PTHR31356">
    <property type="entry name" value="THYLAKOID LUMENAL 29 KDA PROTEIN, CHLOROPLASTIC-RELATED"/>
    <property type="match status" value="1"/>
</dbReference>
<reference evidence="17" key="1">
    <citation type="submission" date="2014-09" db="EMBL/GenBank/DDBJ databases">
        <title>Genome sequence of the luminous mushroom Mycena chlorophos for searching fungal bioluminescence genes.</title>
        <authorList>
            <person name="Tanaka Y."/>
            <person name="Kasuga D."/>
            <person name="Oba Y."/>
            <person name="Hase S."/>
            <person name="Sato K."/>
            <person name="Oba Y."/>
            <person name="Sakakibara Y."/>
        </authorList>
    </citation>
    <scope>NUCLEOTIDE SEQUENCE</scope>
</reference>
<evidence type="ECO:0000256" key="2">
    <source>
        <dbReference type="ARBA" id="ARBA00006089"/>
    </source>
</evidence>
<evidence type="ECO:0000256" key="7">
    <source>
        <dbReference type="ARBA" id="ARBA00022729"/>
    </source>
</evidence>
<keyword evidence="6 14" id="KW-0479">Metal-binding</keyword>
<evidence type="ECO:0000313" key="18">
    <source>
        <dbReference type="Proteomes" id="UP000815677"/>
    </source>
</evidence>